<keyword evidence="3" id="KW-1185">Reference proteome</keyword>
<dbReference type="AlphaFoldDB" id="A0A255YQ63"/>
<evidence type="ECO:0000313" key="2">
    <source>
        <dbReference type="EMBL" id="OYQ31348.1"/>
    </source>
</evidence>
<dbReference type="CDD" id="cd02440">
    <property type="entry name" value="AdoMet_MTases"/>
    <property type="match status" value="1"/>
</dbReference>
<sequence length="270" mass="28794">MDEARRWTESADAWQHWAEGMASPADRINGPLLDLAGATPGQAVLDLAAGVGEPSISQADRLRGNGLVVASDLVPAMVNGLSRRAGAHPSPPLPVAADMQALPFASGSFDIVLCRFGLMFVPDTQAALREMRRVLRPGGAAVLAVWGPRLANSLFDRLGRRLTTDYGPAAERLLAPLFRFAEPTDLVAQAELSGFPLVSSQNLVLALSARADHAFWQPTLEMAFSPLVASLTPAQRAGLEDRIAADFAAETDAQDRIALAMSVHLLRLET</sequence>
<dbReference type="SUPFAM" id="SSF53335">
    <property type="entry name" value="S-adenosyl-L-methionine-dependent methyltransferases"/>
    <property type="match status" value="1"/>
</dbReference>
<dbReference type="OrthoDB" id="9777638at2"/>
<name>A0A255YQ63_9PROT</name>
<dbReference type="PANTHER" id="PTHR43591:SF24">
    <property type="entry name" value="2-METHOXY-6-POLYPRENYL-1,4-BENZOQUINOL METHYLASE, MITOCHONDRIAL"/>
    <property type="match status" value="1"/>
</dbReference>
<accession>A0A255YQ63</accession>
<dbReference type="Proteomes" id="UP000216998">
    <property type="component" value="Unassembled WGS sequence"/>
</dbReference>
<evidence type="ECO:0000313" key="3">
    <source>
        <dbReference type="Proteomes" id="UP000216998"/>
    </source>
</evidence>
<protein>
    <recommendedName>
        <fullName evidence="1">Methyltransferase type 11 domain-containing protein</fullName>
    </recommendedName>
</protein>
<proteinExistence type="predicted"/>
<reference evidence="2 3" key="1">
    <citation type="submission" date="2017-07" db="EMBL/GenBank/DDBJ databases">
        <title>Niveispirillum cyanobacteriorum sp. nov., isolated from cyanobacterial aggregates in a eutrophic lake.</title>
        <authorList>
            <person name="Cai H."/>
        </authorList>
    </citation>
    <scope>NUCLEOTIDE SEQUENCE [LARGE SCALE GENOMIC DNA]</scope>
    <source>
        <strain evidence="3">TH1-14</strain>
    </source>
</reference>
<comment type="caution">
    <text evidence="2">The sequence shown here is derived from an EMBL/GenBank/DDBJ whole genome shotgun (WGS) entry which is preliminary data.</text>
</comment>
<dbReference type="RefSeq" id="WP_094458022.1">
    <property type="nucleotide sequence ID" value="NZ_NOXU01000032.1"/>
</dbReference>
<gene>
    <name evidence="2" type="ORF">CHU95_19460</name>
</gene>
<dbReference type="InterPro" id="IPR013216">
    <property type="entry name" value="Methyltransf_11"/>
</dbReference>
<dbReference type="Pfam" id="PF08241">
    <property type="entry name" value="Methyltransf_11"/>
    <property type="match status" value="1"/>
</dbReference>
<feature type="domain" description="Methyltransferase type 11" evidence="1">
    <location>
        <begin position="45"/>
        <end position="142"/>
    </location>
</feature>
<dbReference type="GO" id="GO:0008757">
    <property type="term" value="F:S-adenosylmethionine-dependent methyltransferase activity"/>
    <property type="evidence" value="ECO:0007669"/>
    <property type="project" value="InterPro"/>
</dbReference>
<dbReference type="InterPro" id="IPR029063">
    <property type="entry name" value="SAM-dependent_MTases_sf"/>
</dbReference>
<dbReference type="Gene3D" id="3.40.50.150">
    <property type="entry name" value="Vaccinia Virus protein VP39"/>
    <property type="match status" value="1"/>
</dbReference>
<dbReference type="EMBL" id="NOXU01000032">
    <property type="protein sequence ID" value="OYQ31348.1"/>
    <property type="molecule type" value="Genomic_DNA"/>
</dbReference>
<organism evidence="2 3">
    <name type="scientific">Niveispirillum lacus</name>
    <dbReference type="NCBI Taxonomy" id="1981099"/>
    <lineage>
        <taxon>Bacteria</taxon>
        <taxon>Pseudomonadati</taxon>
        <taxon>Pseudomonadota</taxon>
        <taxon>Alphaproteobacteria</taxon>
        <taxon>Rhodospirillales</taxon>
        <taxon>Azospirillaceae</taxon>
        <taxon>Niveispirillum</taxon>
    </lineage>
</organism>
<evidence type="ECO:0000259" key="1">
    <source>
        <dbReference type="Pfam" id="PF08241"/>
    </source>
</evidence>
<dbReference type="PANTHER" id="PTHR43591">
    <property type="entry name" value="METHYLTRANSFERASE"/>
    <property type="match status" value="1"/>
</dbReference>